<dbReference type="InParanoid" id="A0A369J2I8"/>
<dbReference type="AlphaFoldDB" id="A0A369J2I8"/>
<feature type="compositionally biased region" description="Basic and acidic residues" evidence="1">
    <location>
        <begin position="337"/>
        <end position="367"/>
    </location>
</feature>
<evidence type="ECO:0000313" key="2">
    <source>
        <dbReference type="EMBL" id="RDB16198.1"/>
    </source>
</evidence>
<evidence type="ECO:0000256" key="1">
    <source>
        <dbReference type="SAM" id="MobiDB-lite"/>
    </source>
</evidence>
<comment type="caution">
    <text evidence="2">The sequence shown here is derived from an EMBL/GenBank/DDBJ whole genome shotgun (WGS) entry which is preliminary data.</text>
</comment>
<protein>
    <submittedName>
        <fullName evidence="2">Uncharacterized protein</fullName>
    </submittedName>
</protein>
<reference evidence="2" key="1">
    <citation type="submission" date="2018-04" db="EMBL/GenBank/DDBJ databases">
        <title>Whole genome sequencing of Hypsizygus marmoreus.</title>
        <authorList>
            <person name="Choi I.-G."/>
            <person name="Min B."/>
            <person name="Kim J.-G."/>
            <person name="Kim S."/>
            <person name="Oh Y.-L."/>
            <person name="Kong W.-S."/>
            <person name="Park H."/>
            <person name="Jeong J."/>
            <person name="Song E.-S."/>
        </authorList>
    </citation>
    <scope>NUCLEOTIDE SEQUENCE [LARGE SCALE GENOMIC DNA]</scope>
    <source>
        <strain evidence="2">51987-8</strain>
    </source>
</reference>
<feature type="region of interest" description="Disordered" evidence="1">
    <location>
        <begin position="244"/>
        <end position="268"/>
    </location>
</feature>
<evidence type="ECO:0000313" key="3">
    <source>
        <dbReference type="Proteomes" id="UP000076154"/>
    </source>
</evidence>
<feature type="region of interest" description="Disordered" evidence="1">
    <location>
        <begin position="186"/>
        <end position="214"/>
    </location>
</feature>
<feature type="region of interest" description="Disordered" evidence="1">
    <location>
        <begin position="337"/>
        <end position="379"/>
    </location>
</feature>
<dbReference type="Proteomes" id="UP000076154">
    <property type="component" value="Unassembled WGS sequence"/>
</dbReference>
<dbReference type="EMBL" id="LUEZ02000129">
    <property type="protein sequence ID" value="RDB16198.1"/>
    <property type="molecule type" value="Genomic_DNA"/>
</dbReference>
<feature type="region of interest" description="Disordered" evidence="1">
    <location>
        <begin position="134"/>
        <end position="159"/>
    </location>
</feature>
<keyword evidence="3" id="KW-1185">Reference proteome</keyword>
<accession>A0A369J2I8</accession>
<feature type="region of interest" description="Disordered" evidence="1">
    <location>
        <begin position="440"/>
        <end position="479"/>
    </location>
</feature>
<organism evidence="2 3">
    <name type="scientific">Hypsizygus marmoreus</name>
    <name type="common">White beech mushroom</name>
    <name type="synonym">Agaricus marmoreus</name>
    <dbReference type="NCBI Taxonomy" id="39966"/>
    <lineage>
        <taxon>Eukaryota</taxon>
        <taxon>Fungi</taxon>
        <taxon>Dikarya</taxon>
        <taxon>Basidiomycota</taxon>
        <taxon>Agaricomycotina</taxon>
        <taxon>Agaricomycetes</taxon>
        <taxon>Agaricomycetidae</taxon>
        <taxon>Agaricales</taxon>
        <taxon>Tricholomatineae</taxon>
        <taxon>Lyophyllaceae</taxon>
        <taxon>Hypsizygus</taxon>
    </lineage>
</organism>
<feature type="compositionally biased region" description="Polar residues" evidence="1">
    <location>
        <begin position="244"/>
        <end position="262"/>
    </location>
</feature>
<name>A0A369J2I8_HYPMA</name>
<sequence>MSGGHQLENIALLGASVIFAQPYPFPPSIRTGDIYLVFRPTVLTPVTSGPEEADPGPDDETAERVETLPPASDAIDSNGPAAVAGPLSLNDFSSLPEAEPHRVLHRRHSPVHYHRLHPSAEALNKSKFAKKVVFGPSKKQRKARRLRDRRKRREEARRMIVDSGTPCIARKTSIFDLIFKDSDDESAMDTSEESVRELSTSSSSSTHAGSSSLDGKHLKSFVASTHADVAMLAADDDMLTSPSHISTSTSYNAAPTSRSPLQDQDLPLDFSERSPALSLVTNDVDGTFSPPDFQDQIPRPLHTIPSPTPSSERLSGSPLVPSAHDFAEDVVGRHRANTLDDVHDNDDHHETRSTTDSRRHDTAREEVVQASGKSNLPCPTPALADRALLVTGLPVRVRPPLPHRRHLLPVTKAPLKTSLTPAGPEFAAEDVERDRTDTFDTMHDDDGQLNSRTTVDAGTNGIARERTYQASGTSNSPPPTLILAERVFSAAGCQTKGRDL</sequence>
<feature type="region of interest" description="Disordered" evidence="1">
    <location>
        <begin position="282"/>
        <end position="317"/>
    </location>
</feature>
<gene>
    <name evidence="2" type="ORF">Hypma_003106</name>
</gene>
<feature type="compositionally biased region" description="Polar residues" evidence="1">
    <location>
        <begin position="448"/>
        <end position="457"/>
    </location>
</feature>
<proteinExistence type="predicted"/>
<feature type="compositionally biased region" description="Low complexity" evidence="1">
    <location>
        <begin position="197"/>
        <end position="212"/>
    </location>
</feature>
<feature type="compositionally biased region" description="Basic residues" evidence="1">
    <location>
        <begin position="138"/>
        <end position="152"/>
    </location>
</feature>